<keyword evidence="2" id="KW-1185">Reference proteome</keyword>
<evidence type="ECO:0000313" key="2">
    <source>
        <dbReference type="Proteomes" id="UP000000322"/>
    </source>
</evidence>
<dbReference type="Proteomes" id="UP000000322">
    <property type="component" value="Chromosome"/>
</dbReference>
<proteinExistence type="predicted"/>
<dbReference type="HOGENOM" id="CLU_3173032_0_0_11"/>
<accession>D1BKW9</accession>
<organism evidence="1 2">
    <name type="scientific">Sanguibacter keddieii (strain ATCC 51767 / DSM 10542 / NCFB 3025 / ST-74)</name>
    <dbReference type="NCBI Taxonomy" id="446469"/>
    <lineage>
        <taxon>Bacteria</taxon>
        <taxon>Bacillati</taxon>
        <taxon>Actinomycetota</taxon>
        <taxon>Actinomycetes</taxon>
        <taxon>Micrococcales</taxon>
        <taxon>Sanguibacteraceae</taxon>
        <taxon>Sanguibacter</taxon>
    </lineage>
</organism>
<evidence type="ECO:0000313" key="1">
    <source>
        <dbReference type="EMBL" id="ACZ22596.1"/>
    </source>
</evidence>
<gene>
    <name evidence="1" type="ordered locus">Sked_26920</name>
</gene>
<name>D1BKW9_SANKS</name>
<dbReference type="KEGG" id="ske:Sked_26920"/>
<reference evidence="1 2" key="1">
    <citation type="journal article" date="2009" name="Stand. Genomic Sci.">
        <title>Complete genome sequence of Sanguibacter keddieii type strain (ST-74).</title>
        <authorList>
            <person name="Ivanova N."/>
            <person name="Sikorski J."/>
            <person name="Sims D."/>
            <person name="Brettin T."/>
            <person name="Detter J.C."/>
            <person name="Han C."/>
            <person name="Lapidus A."/>
            <person name="Copeland A."/>
            <person name="Glavina Del Rio T."/>
            <person name="Nolan M."/>
            <person name="Chen F."/>
            <person name="Lucas S."/>
            <person name="Tice H."/>
            <person name="Cheng J.F."/>
            <person name="Bruce D."/>
            <person name="Goodwin L."/>
            <person name="Pitluck S."/>
            <person name="Pati A."/>
            <person name="Mavromatis K."/>
            <person name="Chen A."/>
            <person name="Palaniappan K."/>
            <person name="D'haeseleer P."/>
            <person name="Chain P."/>
            <person name="Bristow J."/>
            <person name="Eisen J.A."/>
            <person name="Markowitz V."/>
            <person name="Hugenholtz P."/>
            <person name="Goker M."/>
            <person name="Pukall R."/>
            <person name="Klenk H.P."/>
            <person name="Kyrpides N.C."/>
        </authorList>
    </citation>
    <scope>NUCLEOTIDE SEQUENCE [LARGE SCALE GENOMIC DNA]</scope>
    <source>
        <strain evidence="2">ATCC 51767 / DSM 10542 / NCFB 3025 / ST-74</strain>
    </source>
</reference>
<sequence length="47" mass="4995">MVRMPSVPVFAPALRLVNHVETQPGTNGYVSTWGEQLAGCQPVADVA</sequence>
<dbReference type="AlphaFoldDB" id="D1BKW9"/>
<protein>
    <submittedName>
        <fullName evidence="1">Uncharacterized protein</fullName>
    </submittedName>
</protein>
<dbReference type="STRING" id="446469.Sked_26920"/>
<dbReference type="EMBL" id="CP001819">
    <property type="protein sequence ID" value="ACZ22596.1"/>
    <property type="molecule type" value="Genomic_DNA"/>
</dbReference>